<reference evidence="1" key="1">
    <citation type="submission" date="2021-01" db="EMBL/GenBank/DDBJ databases">
        <authorList>
            <consortium name="Genoscope - CEA"/>
            <person name="William W."/>
        </authorList>
    </citation>
    <scope>NUCLEOTIDE SEQUENCE</scope>
</reference>
<gene>
    <name evidence="1" type="ORF">POCTA_138.1.T1020037</name>
</gene>
<name>A0A8S1X281_PAROT</name>
<evidence type="ECO:0000313" key="2">
    <source>
        <dbReference type="Proteomes" id="UP000683925"/>
    </source>
</evidence>
<dbReference type="EMBL" id="CAJJDP010000102">
    <property type="protein sequence ID" value="CAD8192386.1"/>
    <property type="molecule type" value="Genomic_DNA"/>
</dbReference>
<sequence>MPNLNNYILKKLFHRYRQILFIKSIVNRHIQILTSQLQLFFALIEATCQQSVRENHKTEAFFKLMRLS</sequence>
<proteinExistence type="predicted"/>
<dbReference type="AlphaFoldDB" id="A0A8S1X281"/>
<comment type="caution">
    <text evidence="1">The sequence shown here is derived from an EMBL/GenBank/DDBJ whole genome shotgun (WGS) entry which is preliminary data.</text>
</comment>
<dbReference type="Proteomes" id="UP000683925">
    <property type="component" value="Unassembled WGS sequence"/>
</dbReference>
<keyword evidence="2" id="KW-1185">Reference proteome</keyword>
<protein>
    <submittedName>
        <fullName evidence="1">Uncharacterized protein</fullName>
    </submittedName>
</protein>
<accession>A0A8S1X281</accession>
<organism evidence="1 2">
    <name type="scientific">Paramecium octaurelia</name>
    <dbReference type="NCBI Taxonomy" id="43137"/>
    <lineage>
        <taxon>Eukaryota</taxon>
        <taxon>Sar</taxon>
        <taxon>Alveolata</taxon>
        <taxon>Ciliophora</taxon>
        <taxon>Intramacronucleata</taxon>
        <taxon>Oligohymenophorea</taxon>
        <taxon>Peniculida</taxon>
        <taxon>Parameciidae</taxon>
        <taxon>Paramecium</taxon>
    </lineage>
</organism>
<evidence type="ECO:0000313" key="1">
    <source>
        <dbReference type="EMBL" id="CAD8192386.1"/>
    </source>
</evidence>